<feature type="domain" description="BHLH" evidence="12">
    <location>
        <begin position="335"/>
        <end position="385"/>
    </location>
</feature>
<dbReference type="AlphaFoldDB" id="A0A267EZF9"/>
<keyword evidence="7" id="KW-0238">DNA-binding</keyword>
<evidence type="ECO:0000256" key="11">
    <source>
        <dbReference type="SAM" id="MobiDB-lite"/>
    </source>
</evidence>
<keyword evidence="6" id="KW-0805">Transcription regulation</keyword>
<keyword evidence="5" id="KW-1133">Transmembrane helix</keyword>
<evidence type="ECO:0000256" key="1">
    <source>
        <dbReference type="ARBA" id="ARBA00004123"/>
    </source>
</evidence>
<evidence type="ECO:0000259" key="12">
    <source>
        <dbReference type="PROSITE" id="PS50888"/>
    </source>
</evidence>
<dbReference type="InterPro" id="IPR011598">
    <property type="entry name" value="bHLH_dom"/>
</dbReference>
<dbReference type="GO" id="GO:0000981">
    <property type="term" value="F:DNA-binding transcription factor activity, RNA polymerase II-specific"/>
    <property type="evidence" value="ECO:0007669"/>
    <property type="project" value="TreeGrafter"/>
</dbReference>
<dbReference type="Gene3D" id="4.10.280.10">
    <property type="entry name" value="Helix-loop-helix DNA-binding domain"/>
    <property type="match status" value="1"/>
</dbReference>
<dbReference type="SMART" id="SM00353">
    <property type="entry name" value="HLH"/>
    <property type="match status" value="1"/>
</dbReference>
<keyword evidence="9" id="KW-0804">Transcription</keyword>
<evidence type="ECO:0000313" key="13">
    <source>
        <dbReference type="EMBL" id="PAA66881.1"/>
    </source>
</evidence>
<dbReference type="GO" id="GO:0005634">
    <property type="term" value="C:nucleus"/>
    <property type="evidence" value="ECO:0007669"/>
    <property type="project" value="UniProtKB-SubCell"/>
</dbReference>
<feature type="compositionally biased region" description="Polar residues" evidence="11">
    <location>
        <begin position="396"/>
        <end position="405"/>
    </location>
</feature>
<dbReference type="OrthoDB" id="2133190at2759"/>
<dbReference type="SUPFAM" id="SSF47459">
    <property type="entry name" value="HLH, helix-loop-helix DNA-binding domain"/>
    <property type="match status" value="1"/>
</dbReference>
<dbReference type="GO" id="GO:0000978">
    <property type="term" value="F:RNA polymerase II cis-regulatory region sequence-specific DNA binding"/>
    <property type="evidence" value="ECO:0007669"/>
    <property type="project" value="TreeGrafter"/>
</dbReference>
<evidence type="ECO:0000313" key="14">
    <source>
        <dbReference type="Proteomes" id="UP000215902"/>
    </source>
</evidence>
<evidence type="ECO:0000256" key="3">
    <source>
        <dbReference type="ARBA" id="ARBA00022692"/>
    </source>
</evidence>
<dbReference type="PANTHER" id="PTHR46062">
    <property type="entry name" value="STEROL REGULATORY ELEMENT-BINDING PROTEIN"/>
    <property type="match status" value="1"/>
</dbReference>
<proteinExistence type="predicted"/>
<evidence type="ECO:0000256" key="6">
    <source>
        <dbReference type="ARBA" id="ARBA00023015"/>
    </source>
</evidence>
<feature type="region of interest" description="Disordered" evidence="11">
    <location>
        <begin position="255"/>
        <end position="347"/>
    </location>
</feature>
<gene>
    <name evidence="13" type="ORF">BOX15_Mlig004126g1</name>
</gene>
<dbReference type="GO" id="GO:0046983">
    <property type="term" value="F:protein dimerization activity"/>
    <property type="evidence" value="ECO:0007669"/>
    <property type="project" value="InterPro"/>
</dbReference>
<organism evidence="13 14">
    <name type="scientific">Macrostomum lignano</name>
    <dbReference type="NCBI Taxonomy" id="282301"/>
    <lineage>
        <taxon>Eukaryota</taxon>
        <taxon>Metazoa</taxon>
        <taxon>Spiralia</taxon>
        <taxon>Lophotrochozoa</taxon>
        <taxon>Platyhelminthes</taxon>
        <taxon>Rhabditophora</taxon>
        <taxon>Macrostomorpha</taxon>
        <taxon>Macrostomida</taxon>
        <taxon>Macrostomidae</taxon>
        <taxon>Macrostomum</taxon>
    </lineage>
</organism>
<dbReference type="PROSITE" id="PS50888">
    <property type="entry name" value="BHLH"/>
    <property type="match status" value="1"/>
</dbReference>
<reference evidence="13 14" key="1">
    <citation type="submission" date="2017-06" db="EMBL/GenBank/DDBJ databases">
        <title>A platform for efficient transgenesis in Macrostomum lignano, a flatworm model organism for stem cell research.</title>
        <authorList>
            <person name="Berezikov E."/>
        </authorList>
    </citation>
    <scope>NUCLEOTIDE SEQUENCE [LARGE SCALE GENOMIC DNA]</scope>
    <source>
        <strain evidence="13">DV1</strain>
        <tissue evidence="13">Whole organism</tissue>
    </source>
</reference>
<comment type="caution">
    <text evidence="13">The sequence shown here is derived from an EMBL/GenBank/DDBJ whole genome shotgun (WGS) entry which is preliminary data.</text>
</comment>
<dbReference type="InterPro" id="IPR036638">
    <property type="entry name" value="HLH_DNA-bd_sf"/>
</dbReference>
<comment type="subcellular location">
    <subcellularLocation>
        <location evidence="2">Endoplasmic reticulum membrane</location>
        <topology evidence="2">Multi-pass membrane protein</topology>
    </subcellularLocation>
    <subcellularLocation>
        <location evidence="1">Nucleus</location>
    </subcellularLocation>
</comment>
<keyword evidence="10" id="KW-0539">Nucleus</keyword>
<evidence type="ECO:0000256" key="7">
    <source>
        <dbReference type="ARBA" id="ARBA00023125"/>
    </source>
</evidence>
<dbReference type="Proteomes" id="UP000215902">
    <property type="component" value="Unassembled WGS sequence"/>
</dbReference>
<feature type="compositionally biased region" description="Acidic residues" evidence="11">
    <location>
        <begin position="299"/>
        <end position="313"/>
    </location>
</feature>
<dbReference type="PANTHER" id="PTHR46062:SF1">
    <property type="entry name" value="LP12374P"/>
    <property type="match status" value="1"/>
</dbReference>
<keyword evidence="4" id="KW-0256">Endoplasmic reticulum</keyword>
<sequence>MSYPLDDILSDLRTDELGTDFDLMSGVIPDHDPLLDDTFVQQIMGEFDQFNGVLDQPLEQQQQQQQPALLKAEPVHQQKFNVLESLLRNPTSGPVVTPAPPAVTTTPCAVSSTTSTAVASQSAANQSVTATDKLIALLLQQREDTAKREDLIAKLVRQVCQEQQQLKQHRPGPQAEQLAAAFRELSTAQLEQLASGSLQLVLPNANNTTVTTTAANHPAVSLAPIQNPGHVSTVHQQQQQQPTVTAANFKLERLTPPLSVSPPKASPPSLPLQQHIVQQQQQQQKQHTRVAEPPAPTFEDNEDDDEEDEEMLVDQDVGGGVSGSTNRRSGGGSGGRKSSHTVIEKKYRQSINNKIDELRRMLVGRDGKLSKSLVLKRTIDRIHLLERENESLRRQLGQQQHSNGSGYYIHERDSSLSAGGLSPGAFEDVVSSGSSNHNSSAGNGTDSPTSLPSPSSSGGNHGNNAIGVGSTLVQLLQQSGVTTATVTSGSSMQQPSTAVRCTMMLAACCFLFLLNPLQLGAVWLSGGVGAGVGLSGSASGRALKSVDLVKEEDNGWSSSVWWWLTTLVNCLILLCLGCRYSPLPSTVSRSEDPKRHAARLLAFERCCSLADSDIRAGSWDRAWSRLRTCLVLLHRPLPVAGSFDWMAQMGWHLVLAACLQICSLFRLALPVSEQQRHLAALASLTYGRLLQLTIGIGDTDRHRSDCTVSRWQLRVLLLNCNNFLNLAGSSADTVLPIGERIRLLASMGLAARRVGLPACIAKQFYDGAAMLASATAANNTNSSSGSLSWMATPQGAAFLAEYRPGGPLPMSHRLDDTVYSSSGCPAKPLDRARSVFVESLLEASVEDLVLSASLATSNCCIADTTRLCQDLFAGRDPESCWWAATARLAAAWRNGDNAEAASMTPAPLPAGLKADRLAASLTLAARAYRTAVFGLTGTSSAASALAAAEQAADLASAGLRELLSSSSVPDDGQPQQRLRWMTQAWCLIGLDWLLSARTAIAQQQPGNRACRRLLTAYQSDLRSARDVSLRIGADPRRWLAAHEAALRLLSGANPLAASFCLRQAESAFGAFANSATAEDADRKLRLVKQLFAAQQQQQQKQAGLDR</sequence>
<dbReference type="EMBL" id="NIVC01001522">
    <property type="protein sequence ID" value="PAA66881.1"/>
    <property type="molecule type" value="Genomic_DNA"/>
</dbReference>
<dbReference type="Pfam" id="PF00010">
    <property type="entry name" value="HLH"/>
    <property type="match status" value="1"/>
</dbReference>
<keyword evidence="8" id="KW-0472">Membrane</keyword>
<keyword evidence="14" id="KW-1185">Reference proteome</keyword>
<evidence type="ECO:0000256" key="9">
    <source>
        <dbReference type="ARBA" id="ARBA00023163"/>
    </source>
</evidence>
<accession>A0A267EZF9</accession>
<evidence type="ECO:0000256" key="5">
    <source>
        <dbReference type="ARBA" id="ARBA00022989"/>
    </source>
</evidence>
<evidence type="ECO:0000256" key="2">
    <source>
        <dbReference type="ARBA" id="ARBA00004477"/>
    </source>
</evidence>
<feature type="compositionally biased region" description="Low complexity" evidence="11">
    <location>
        <begin position="271"/>
        <end position="285"/>
    </location>
</feature>
<dbReference type="STRING" id="282301.A0A267EZF9"/>
<evidence type="ECO:0000256" key="4">
    <source>
        <dbReference type="ARBA" id="ARBA00022824"/>
    </source>
</evidence>
<protein>
    <recommendedName>
        <fullName evidence="12">BHLH domain-containing protein</fullName>
    </recommendedName>
</protein>
<keyword evidence="3" id="KW-0812">Transmembrane</keyword>
<feature type="region of interest" description="Disordered" evidence="11">
    <location>
        <begin position="392"/>
        <end position="411"/>
    </location>
</feature>
<evidence type="ECO:0000256" key="8">
    <source>
        <dbReference type="ARBA" id="ARBA00023136"/>
    </source>
</evidence>
<feature type="region of interest" description="Disordered" evidence="11">
    <location>
        <begin position="427"/>
        <end position="464"/>
    </location>
</feature>
<name>A0A267EZF9_9PLAT</name>
<dbReference type="GO" id="GO:0005789">
    <property type="term" value="C:endoplasmic reticulum membrane"/>
    <property type="evidence" value="ECO:0007669"/>
    <property type="project" value="UniProtKB-SubCell"/>
</dbReference>
<evidence type="ECO:0000256" key="10">
    <source>
        <dbReference type="ARBA" id="ARBA00023242"/>
    </source>
</evidence>